<comment type="function">
    <text evidence="9">Part of the binding-protein-dependent transport system for D-xylose. Probably responsible for the translocation of the substrate across the membrane.</text>
</comment>
<keyword evidence="13" id="KW-1185">Reference proteome</keyword>
<keyword evidence="4" id="KW-0997">Cell inner membrane</keyword>
<keyword evidence="8 11" id="KW-0472">Membrane</keyword>
<feature type="transmembrane region" description="Helical" evidence="11">
    <location>
        <begin position="46"/>
        <end position="67"/>
    </location>
</feature>
<proteinExistence type="predicted"/>
<organism evidence="12 13">
    <name type="scientific">Yoonia rosea</name>
    <dbReference type="NCBI Taxonomy" id="287098"/>
    <lineage>
        <taxon>Bacteria</taxon>
        <taxon>Pseudomonadati</taxon>
        <taxon>Pseudomonadota</taxon>
        <taxon>Alphaproteobacteria</taxon>
        <taxon>Rhodobacterales</taxon>
        <taxon>Paracoccaceae</taxon>
        <taxon>Yoonia</taxon>
    </lineage>
</organism>
<evidence type="ECO:0000256" key="2">
    <source>
        <dbReference type="ARBA" id="ARBA00022448"/>
    </source>
</evidence>
<evidence type="ECO:0000256" key="11">
    <source>
        <dbReference type="SAM" id="Phobius"/>
    </source>
</evidence>
<keyword evidence="2" id="KW-0813">Transport</keyword>
<keyword evidence="3" id="KW-1003">Cell membrane</keyword>
<evidence type="ECO:0000256" key="10">
    <source>
        <dbReference type="ARBA" id="ARBA00035686"/>
    </source>
</evidence>
<dbReference type="STRING" id="287098.SAMN05421665_0260"/>
<dbReference type="AlphaFoldDB" id="A0A1R3WEL7"/>
<dbReference type="EMBL" id="FTPR01000001">
    <property type="protein sequence ID" value="SIT75813.1"/>
    <property type="molecule type" value="Genomic_DNA"/>
</dbReference>
<keyword evidence="5" id="KW-0762">Sugar transport</keyword>
<evidence type="ECO:0000256" key="8">
    <source>
        <dbReference type="ARBA" id="ARBA00023136"/>
    </source>
</evidence>
<evidence type="ECO:0000256" key="1">
    <source>
        <dbReference type="ARBA" id="ARBA00004651"/>
    </source>
</evidence>
<feature type="transmembrane region" description="Helical" evidence="11">
    <location>
        <begin position="101"/>
        <end position="121"/>
    </location>
</feature>
<comment type="subcellular location">
    <subcellularLocation>
        <location evidence="1">Cell membrane</location>
        <topology evidence="1">Multi-pass membrane protein</topology>
    </subcellularLocation>
</comment>
<gene>
    <name evidence="12" type="ORF">SAMN05421665_0260</name>
</gene>
<evidence type="ECO:0000256" key="5">
    <source>
        <dbReference type="ARBA" id="ARBA00022597"/>
    </source>
</evidence>
<accession>A0A1R3WEL7</accession>
<feature type="transmembrane region" description="Helical" evidence="11">
    <location>
        <begin position="18"/>
        <end position="40"/>
    </location>
</feature>
<evidence type="ECO:0000313" key="12">
    <source>
        <dbReference type="EMBL" id="SIT75813.1"/>
    </source>
</evidence>
<feature type="transmembrane region" description="Helical" evidence="11">
    <location>
        <begin position="395"/>
        <end position="414"/>
    </location>
</feature>
<feature type="transmembrane region" description="Helical" evidence="11">
    <location>
        <begin position="313"/>
        <end position="332"/>
    </location>
</feature>
<dbReference type="OrthoDB" id="192433at2"/>
<dbReference type="RefSeq" id="WP_076658034.1">
    <property type="nucleotide sequence ID" value="NZ_FTPR01000001.1"/>
</dbReference>
<keyword evidence="7 11" id="KW-1133">Transmembrane helix</keyword>
<dbReference type="Pfam" id="PF02653">
    <property type="entry name" value="BPD_transp_2"/>
    <property type="match status" value="1"/>
</dbReference>
<keyword evidence="6 11" id="KW-0812">Transmembrane</keyword>
<evidence type="ECO:0000256" key="9">
    <source>
        <dbReference type="ARBA" id="ARBA00035611"/>
    </source>
</evidence>
<dbReference type="InterPro" id="IPR001851">
    <property type="entry name" value="ABC_transp_permease"/>
</dbReference>
<evidence type="ECO:0000256" key="3">
    <source>
        <dbReference type="ARBA" id="ARBA00022475"/>
    </source>
</evidence>
<reference evidence="13" key="1">
    <citation type="submission" date="2017-01" db="EMBL/GenBank/DDBJ databases">
        <authorList>
            <person name="Varghese N."/>
            <person name="Submissions S."/>
        </authorList>
    </citation>
    <scope>NUCLEOTIDE SEQUENCE [LARGE SCALE GENOMIC DNA]</scope>
    <source>
        <strain evidence="13">DSM 29591</strain>
    </source>
</reference>
<feature type="transmembrane region" description="Helical" evidence="11">
    <location>
        <begin position="167"/>
        <end position="198"/>
    </location>
</feature>
<evidence type="ECO:0000256" key="6">
    <source>
        <dbReference type="ARBA" id="ARBA00022692"/>
    </source>
</evidence>
<protein>
    <recommendedName>
        <fullName evidence="10">Xylose transport system permease protein XylH</fullName>
    </recommendedName>
</protein>
<dbReference type="GO" id="GO:0022857">
    <property type="term" value="F:transmembrane transporter activity"/>
    <property type="evidence" value="ECO:0007669"/>
    <property type="project" value="InterPro"/>
</dbReference>
<dbReference type="Proteomes" id="UP000186997">
    <property type="component" value="Unassembled WGS sequence"/>
</dbReference>
<dbReference type="PANTHER" id="PTHR32196:SF32">
    <property type="entry name" value="XYLOSE TRANSPORT SYSTEM PERMEASE PROTEIN XYLH"/>
    <property type="match status" value="1"/>
</dbReference>
<evidence type="ECO:0000313" key="13">
    <source>
        <dbReference type="Proteomes" id="UP000186997"/>
    </source>
</evidence>
<evidence type="ECO:0000256" key="7">
    <source>
        <dbReference type="ARBA" id="ARBA00022989"/>
    </source>
</evidence>
<feature type="transmembrane region" description="Helical" evidence="11">
    <location>
        <begin position="264"/>
        <end position="284"/>
    </location>
</feature>
<feature type="transmembrane region" description="Helical" evidence="11">
    <location>
        <begin position="218"/>
        <end position="239"/>
    </location>
</feature>
<feature type="transmembrane region" description="Helical" evidence="11">
    <location>
        <begin position="352"/>
        <end position="383"/>
    </location>
</feature>
<evidence type="ECO:0000256" key="4">
    <source>
        <dbReference type="ARBA" id="ARBA00022519"/>
    </source>
</evidence>
<name>A0A1R3WEL7_9RHOB</name>
<sequence>MSGGLGKLIKTLQIDTRLLGMIGAFVIIALVFHVATGGTFLTPRNLFTLTLQTASVAVMATGMVFVIVTRNIDLSIGSLLGIVGMIMGVIQVQILPDFVGFGSPSIWIITVIAGLLLGAAIGAFQGWLIGYLLIPSFIVTLGGLLIWRGGAWWVSKGTTISPLDPNFIMLGGATGTIGVTASWALALVGSALTVLFLINTRRKHISHGFAVKPMWAEYALGAILVGAICGVTAIMNAYMVPTRILERRFASEGLEMPEGYTEAYGFPISVLIVLAVAIGMTIIAKKTRFGRYIFAMGGNPDAAELSGINTRLLTVKVFALMGALTAIAAVIASARLGSAGSSLGELDELRVIAAAVIGGTALAGGVGTIYGAILGALIMQALVSGMGMVGVDSPLQNMIVGGVLIIAVWIDIIYRRKTGDA</sequence>
<feature type="transmembrane region" description="Helical" evidence="11">
    <location>
        <begin position="128"/>
        <end position="147"/>
    </location>
</feature>
<dbReference type="CDD" id="cd06579">
    <property type="entry name" value="TM_PBP1_transp_AraH_like"/>
    <property type="match status" value="1"/>
</dbReference>
<dbReference type="GO" id="GO:0005886">
    <property type="term" value="C:plasma membrane"/>
    <property type="evidence" value="ECO:0007669"/>
    <property type="project" value="UniProtKB-SubCell"/>
</dbReference>
<dbReference type="PANTHER" id="PTHR32196">
    <property type="entry name" value="ABC TRANSPORTER PERMEASE PROTEIN YPHD-RELATED-RELATED"/>
    <property type="match status" value="1"/>
</dbReference>
<feature type="transmembrane region" description="Helical" evidence="11">
    <location>
        <begin position="74"/>
        <end position="95"/>
    </location>
</feature>